<evidence type="ECO:0000313" key="1">
    <source>
        <dbReference type="EMBL" id="KAK1870092.1"/>
    </source>
</evidence>
<dbReference type="EMBL" id="CM020620">
    <property type="protein sequence ID" value="KAK1870092.1"/>
    <property type="molecule type" value="Genomic_DNA"/>
</dbReference>
<comment type="caution">
    <text evidence="1">The sequence shown here is derived from an EMBL/GenBank/DDBJ whole genome shotgun (WGS) entry which is preliminary data.</text>
</comment>
<dbReference type="Proteomes" id="UP000798662">
    <property type="component" value="Chromosome 3"/>
</dbReference>
<gene>
    <name evidence="1" type="ORF">I4F81_012554</name>
</gene>
<name>A0ACC3CIS0_PYRYE</name>
<accession>A0ACC3CIS0</accession>
<evidence type="ECO:0000313" key="2">
    <source>
        <dbReference type="Proteomes" id="UP000798662"/>
    </source>
</evidence>
<reference evidence="1" key="1">
    <citation type="submission" date="2019-11" db="EMBL/GenBank/DDBJ databases">
        <title>Nori genome reveals adaptations in red seaweeds to the harsh intertidal environment.</title>
        <authorList>
            <person name="Wang D."/>
            <person name="Mao Y."/>
        </authorList>
    </citation>
    <scope>NUCLEOTIDE SEQUENCE</scope>
    <source>
        <tissue evidence="1">Gametophyte</tissue>
    </source>
</reference>
<proteinExistence type="predicted"/>
<organism evidence="1 2">
    <name type="scientific">Pyropia yezoensis</name>
    <name type="common">Susabi-nori</name>
    <name type="synonym">Porphyra yezoensis</name>
    <dbReference type="NCBI Taxonomy" id="2788"/>
    <lineage>
        <taxon>Eukaryota</taxon>
        <taxon>Rhodophyta</taxon>
        <taxon>Bangiophyceae</taxon>
        <taxon>Bangiales</taxon>
        <taxon>Bangiaceae</taxon>
        <taxon>Pyropia</taxon>
    </lineage>
</organism>
<sequence length="383" mass="36888">MASPAFLPVPWGLVAAVLAAVAPGQTLLLPRNAHSSAVAALVACGGVPRWVEPVVADGLAAGVTTAAVAAGLAAAAAAGEDVGAVLVVAPTYHGVVADVAGIARVVAAHTPAVGGDSLAVGTTTSPSWLLLGSIDAAVAWAASPAAAAAWGALLRTAADARRRLSALPGVSVMDLPRGTDGTEGWSLDPSRLTLLLDASVFPGGGWDVDDALIERWGVYAELPTAAAVTFVLTPANGAADVDALVTAMATLAAEGLAAVSAAAPAGTGGLPMPPPPPSAGAAAGALPRGPPAMTPRDAFFAAKAAVPLAAAAGRVAAETVSVYPPGIPLVVPGEVVTPAVAAALAAAGEAGGGVTVTGAADATLATLRVVTEGERGRRRRGGG</sequence>
<protein>
    <submittedName>
        <fullName evidence="1">Uncharacterized protein</fullName>
    </submittedName>
</protein>
<keyword evidence="2" id="KW-1185">Reference proteome</keyword>